<dbReference type="InterPro" id="IPR052969">
    <property type="entry name" value="Thr-specific_kinase-like"/>
</dbReference>
<keyword evidence="6" id="KW-1185">Reference proteome</keyword>
<dbReference type="RefSeq" id="WP_149568685.1">
    <property type="nucleotide sequence ID" value="NZ_CP035807.1"/>
</dbReference>
<accession>A0A5C1QDJ4</accession>
<dbReference type="KEGG" id="sper:EW093_12225"/>
<feature type="domain" description="Hemicentin-1-like von Willebrand factor A" evidence="4">
    <location>
        <begin position="226"/>
        <end position="370"/>
    </location>
</feature>
<protein>
    <submittedName>
        <fullName evidence="5">VWA domain-containing protein</fullName>
    </submittedName>
</protein>
<evidence type="ECO:0000259" key="4">
    <source>
        <dbReference type="Pfam" id="PF25106"/>
    </source>
</evidence>
<dbReference type="Proteomes" id="UP000323824">
    <property type="component" value="Chromosome"/>
</dbReference>
<name>A0A5C1QDJ4_9SPIO</name>
<dbReference type="PANTHER" id="PTHR47763">
    <property type="entry name" value="ALPHA-PROTEIN KINASE VWKA"/>
    <property type="match status" value="1"/>
</dbReference>
<dbReference type="Pfam" id="PF25106">
    <property type="entry name" value="VWA_4"/>
    <property type="match status" value="1"/>
</dbReference>
<keyword evidence="3" id="KW-0732">Signal</keyword>
<dbReference type="EMBL" id="CP035807">
    <property type="protein sequence ID" value="QEN05447.1"/>
    <property type="molecule type" value="Genomic_DNA"/>
</dbReference>
<dbReference type="InterPro" id="IPR036465">
    <property type="entry name" value="vWFA_dom_sf"/>
</dbReference>
<dbReference type="OrthoDB" id="308811at2"/>
<gene>
    <name evidence="5" type="ORF">EW093_12225</name>
</gene>
<organism evidence="5 6">
    <name type="scientific">Thiospirochaeta perfilievii</name>
    <dbReference type="NCBI Taxonomy" id="252967"/>
    <lineage>
        <taxon>Bacteria</taxon>
        <taxon>Pseudomonadati</taxon>
        <taxon>Spirochaetota</taxon>
        <taxon>Spirochaetia</taxon>
        <taxon>Spirochaetales</taxon>
        <taxon>Spirochaetaceae</taxon>
        <taxon>Thiospirochaeta</taxon>
    </lineage>
</organism>
<dbReference type="GO" id="GO:0005737">
    <property type="term" value="C:cytoplasm"/>
    <property type="evidence" value="ECO:0007669"/>
    <property type="project" value="TreeGrafter"/>
</dbReference>
<dbReference type="GO" id="GO:0004674">
    <property type="term" value="F:protein serine/threonine kinase activity"/>
    <property type="evidence" value="ECO:0007669"/>
    <property type="project" value="TreeGrafter"/>
</dbReference>
<dbReference type="AlphaFoldDB" id="A0A5C1QDJ4"/>
<evidence type="ECO:0000313" key="6">
    <source>
        <dbReference type="Proteomes" id="UP000323824"/>
    </source>
</evidence>
<reference evidence="5 6" key="1">
    <citation type="submission" date="2019-02" db="EMBL/GenBank/DDBJ databases">
        <authorList>
            <person name="Fomenkov A."/>
            <person name="Dubinina G."/>
            <person name="Grabovich M."/>
            <person name="Vincze T."/>
            <person name="Roberts R.J."/>
        </authorList>
    </citation>
    <scope>NUCLEOTIDE SEQUENCE [LARGE SCALE GENOMIC DNA]</scope>
    <source>
        <strain evidence="5 6">P</strain>
    </source>
</reference>
<reference evidence="5 6" key="2">
    <citation type="submission" date="2019-09" db="EMBL/GenBank/DDBJ databases">
        <title>Complete Genome Sequence and Methylome Analysis of free living Spirochaetas.</title>
        <authorList>
            <person name="Leshcheva N."/>
            <person name="Mikheeva N."/>
        </authorList>
    </citation>
    <scope>NUCLEOTIDE SEQUENCE [LARGE SCALE GENOMIC DNA]</scope>
    <source>
        <strain evidence="5 6">P</strain>
    </source>
</reference>
<dbReference type="PANTHER" id="PTHR47763:SF1">
    <property type="entry name" value="DUF659 DOMAIN-CONTAINING PROTEIN"/>
    <property type="match status" value="1"/>
</dbReference>
<dbReference type="CDD" id="cd00198">
    <property type="entry name" value="vWFA"/>
    <property type="match status" value="1"/>
</dbReference>
<dbReference type="InterPro" id="IPR056861">
    <property type="entry name" value="HMCN1-like_VWA"/>
</dbReference>
<dbReference type="SUPFAM" id="SSF53300">
    <property type="entry name" value="vWA-like"/>
    <property type="match status" value="1"/>
</dbReference>
<dbReference type="Gene3D" id="3.40.50.410">
    <property type="entry name" value="von Willebrand factor, type A domain"/>
    <property type="match status" value="1"/>
</dbReference>
<proteinExistence type="predicted"/>
<evidence type="ECO:0000256" key="2">
    <source>
        <dbReference type="ARBA" id="ARBA00022525"/>
    </source>
</evidence>
<evidence type="ECO:0000313" key="5">
    <source>
        <dbReference type="EMBL" id="QEN05447.1"/>
    </source>
</evidence>
<evidence type="ECO:0000256" key="3">
    <source>
        <dbReference type="ARBA" id="ARBA00022729"/>
    </source>
</evidence>
<evidence type="ECO:0000256" key="1">
    <source>
        <dbReference type="ARBA" id="ARBA00004613"/>
    </source>
</evidence>
<comment type="subcellular location">
    <subcellularLocation>
        <location evidence="1">Secreted</location>
    </subcellularLocation>
</comment>
<sequence>MRKYLIPIYIVLLTIPLLAQEFDLTLLPEDTYIESREGEDGLHLFVNKKGDINSILLTESTEDPTKERSVFALRDFDENITVKDEDRLLNGILLDKSYNFLIDSTPEENEVFGLAFHIYIPKGVSYGYPWSREGQIDMGEGSWLNIRTFPKKFGNYEGGFKDNPFIIRLYEEAIEEPIVEAPEDESIFEEIARETAGDYSEEYDGDGAVTKIGEILDRYKGLDVDLALVIDSTVSMKDDVEFIRLKLIPLVKDKIAGFKSVRIGVMLYRDYKEAYLTRKFDFVDNFDKAQMILDSIKVQGGRDIPEAVFEALYAAQTTMDWQNSEKVIVQVGDAPPHPEPRGDITSEMVYEESRSKNISIYPILLKDEKRDSVTK</sequence>
<keyword evidence="2" id="KW-0964">Secreted</keyword>